<keyword evidence="1" id="KW-0238">DNA-binding</keyword>
<dbReference type="PANTHER" id="PTHR46558">
    <property type="entry name" value="TRACRIPTIONAL REGULATORY PROTEIN-RELATED-RELATED"/>
    <property type="match status" value="1"/>
</dbReference>
<dbReference type="Proteomes" id="UP000013909">
    <property type="component" value="Unassembled WGS sequence"/>
</dbReference>
<dbReference type="CDD" id="cd00093">
    <property type="entry name" value="HTH_XRE"/>
    <property type="match status" value="1"/>
</dbReference>
<evidence type="ECO:0000259" key="2">
    <source>
        <dbReference type="PROSITE" id="PS50943"/>
    </source>
</evidence>
<evidence type="ECO:0000256" key="1">
    <source>
        <dbReference type="ARBA" id="ARBA00023125"/>
    </source>
</evidence>
<feature type="domain" description="HTH cro/C1-type" evidence="2">
    <location>
        <begin position="17"/>
        <end position="66"/>
    </location>
</feature>
<keyword evidence="4" id="KW-1185">Reference proteome</keyword>
<protein>
    <recommendedName>
        <fullName evidence="2">HTH cro/C1-type domain-containing protein</fullName>
    </recommendedName>
</protein>
<gene>
    <name evidence="3" type="ORF">ADIS_1275</name>
</gene>
<accession>R7ZVN6</accession>
<dbReference type="PROSITE" id="PS50943">
    <property type="entry name" value="HTH_CROC1"/>
    <property type="match status" value="1"/>
</dbReference>
<dbReference type="SMART" id="SM00530">
    <property type="entry name" value="HTH_XRE"/>
    <property type="match status" value="1"/>
</dbReference>
<dbReference type="SUPFAM" id="SSF47413">
    <property type="entry name" value="lambda repressor-like DNA-binding domains"/>
    <property type="match status" value="1"/>
</dbReference>
<comment type="caution">
    <text evidence="3">The sequence shown here is derived from an EMBL/GenBank/DDBJ whole genome shotgun (WGS) entry which is preliminary data.</text>
</comment>
<dbReference type="InterPro" id="IPR049639">
    <property type="entry name" value="RstR"/>
</dbReference>
<dbReference type="STRING" id="1232681.ADIS_1275"/>
<dbReference type="GO" id="GO:0003677">
    <property type="term" value="F:DNA binding"/>
    <property type="evidence" value="ECO:0007669"/>
    <property type="project" value="UniProtKB-KW"/>
</dbReference>
<proteinExistence type="predicted"/>
<reference evidence="3 4" key="1">
    <citation type="submission" date="2013-02" db="EMBL/GenBank/DDBJ databases">
        <title>A novel strain isolated from Lonar lake, Maharashtra, India.</title>
        <authorList>
            <person name="Singh A."/>
        </authorList>
    </citation>
    <scope>NUCLEOTIDE SEQUENCE [LARGE SCALE GENOMIC DNA]</scope>
    <source>
        <strain evidence="3 4">AK24</strain>
    </source>
</reference>
<dbReference type="InterPro" id="IPR001387">
    <property type="entry name" value="Cro/C1-type_HTH"/>
</dbReference>
<dbReference type="EMBL" id="AQHR01000041">
    <property type="protein sequence ID" value="EON78078.1"/>
    <property type="molecule type" value="Genomic_DNA"/>
</dbReference>
<sequence>MPYLRGAGVVKHVGGGKAKNWSQDELAGHAGSSRIMIGKYERGDNSPSIEAIVKLARAFGVSVDYLLGEGLNAAYDKEMVRRLDDVESLPAEEKQRIYHYMDLVIRDYRTKKTYTH</sequence>
<name>R7ZVN6_9BACT</name>
<evidence type="ECO:0000313" key="3">
    <source>
        <dbReference type="EMBL" id="EON78078.1"/>
    </source>
</evidence>
<dbReference type="Gene3D" id="1.10.260.40">
    <property type="entry name" value="lambda repressor-like DNA-binding domains"/>
    <property type="match status" value="1"/>
</dbReference>
<dbReference type="AlphaFoldDB" id="R7ZVN6"/>
<evidence type="ECO:0000313" key="4">
    <source>
        <dbReference type="Proteomes" id="UP000013909"/>
    </source>
</evidence>
<dbReference type="OrthoDB" id="800066at2"/>
<dbReference type="NCBIfam" id="NF041951">
    <property type="entry name" value="phage_RstR"/>
    <property type="match status" value="1"/>
</dbReference>
<organism evidence="3 4">
    <name type="scientific">Lunatimonas lonarensis</name>
    <dbReference type="NCBI Taxonomy" id="1232681"/>
    <lineage>
        <taxon>Bacteria</taxon>
        <taxon>Pseudomonadati</taxon>
        <taxon>Bacteroidota</taxon>
        <taxon>Cytophagia</taxon>
        <taxon>Cytophagales</taxon>
        <taxon>Cyclobacteriaceae</taxon>
    </lineage>
</organism>
<dbReference type="Pfam" id="PF01381">
    <property type="entry name" value="HTH_3"/>
    <property type="match status" value="1"/>
</dbReference>
<dbReference type="InterPro" id="IPR010982">
    <property type="entry name" value="Lambda_DNA-bd_dom_sf"/>
</dbReference>
<dbReference type="PANTHER" id="PTHR46558:SF11">
    <property type="entry name" value="HTH-TYPE TRANSCRIPTIONAL REGULATOR XRE"/>
    <property type="match status" value="1"/>
</dbReference>